<dbReference type="RefSeq" id="WP_198507392.1">
    <property type="nucleotide sequence ID" value="NZ_CP018800.1"/>
</dbReference>
<evidence type="ECO:0000313" key="2">
    <source>
        <dbReference type="EMBL" id="ATX81671.1"/>
    </source>
</evidence>
<accession>A0A2K8L744</accession>
<reference evidence="2 3" key="1">
    <citation type="submission" date="2016-12" db="EMBL/GenBank/DDBJ databases">
        <title>Isolation and genomic insights into novel planktonic Zetaproteobacteria from stratified waters of the Chesapeake Bay.</title>
        <authorList>
            <person name="McAllister S.M."/>
            <person name="Kato S."/>
            <person name="Chan C.S."/>
            <person name="Chiu B.K."/>
            <person name="Field E.K."/>
        </authorList>
    </citation>
    <scope>NUCLEOTIDE SEQUENCE [LARGE SCALE GENOMIC DNA]</scope>
    <source>
        <strain evidence="2 3">CP-8</strain>
    </source>
</reference>
<evidence type="ECO:0000256" key="1">
    <source>
        <dbReference type="SAM" id="MobiDB-lite"/>
    </source>
</evidence>
<protein>
    <submittedName>
        <fullName evidence="2">Uncharacterized protein</fullName>
    </submittedName>
</protein>
<organism evidence="2 3">
    <name type="scientific">Mariprofundus ferrinatatus</name>
    <dbReference type="NCBI Taxonomy" id="1921087"/>
    <lineage>
        <taxon>Bacteria</taxon>
        <taxon>Pseudomonadati</taxon>
        <taxon>Pseudomonadota</taxon>
        <taxon>Candidatius Mariprofundia</taxon>
        <taxon>Mariprofundales</taxon>
        <taxon>Mariprofundaceae</taxon>
        <taxon>Mariprofundus</taxon>
    </lineage>
</organism>
<keyword evidence="3" id="KW-1185">Reference proteome</keyword>
<evidence type="ECO:0000313" key="3">
    <source>
        <dbReference type="Proteomes" id="UP000231637"/>
    </source>
</evidence>
<sequence>MARTNFKYEKRQKEIAKQKKAEDKRLRRLEKRSETDNDPSTEPQVDVVTTDD</sequence>
<feature type="region of interest" description="Disordered" evidence="1">
    <location>
        <begin position="1"/>
        <end position="52"/>
    </location>
</feature>
<name>A0A2K8L744_9PROT</name>
<gene>
    <name evidence="2" type="ORF">Ga0123462_0801</name>
</gene>
<dbReference type="KEGG" id="mfn:Ga0123462_0801"/>
<dbReference type="EMBL" id="CP018800">
    <property type="protein sequence ID" value="ATX81671.1"/>
    <property type="molecule type" value="Genomic_DNA"/>
</dbReference>
<dbReference type="AlphaFoldDB" id="A0A2K8L744"/>
<proteinExistence type="predicted"/>
<feature type="compositionally biased region" description="Basic and acidic residues" evidence="1">
    <location>
        <begin position="1"/>
        <end position="35"/>
    </location>
</feature>
<dbReference type="Proteomes" id="UP000231637">
    <property type="component" value="Chromosome"/>
</dbReference>